<evidence type="ECO:0000256" key="1">
    <source>
        <dbReference type="ARBA" id="ARBA00022729"/>
    </source>
</evidence>
<gene>
    <name evidence="3" type="ORF">ACFQ1O_00145</name>
</gene>
<organism evidence="3 4">
    <name type="scientific">Pseudofulvibacter geojedonensis</name>
    <dbReference type="NCBI Taxonomy" id="1123758"/>
    <lineage>
        <taxon>Bacteria</taxon>
        <taxon>Pseudomonadati</taxon>
        <taxon>Bacteroidota</taxon>
        <taxon>Flavobacteriia</taxon>
        <taxon>Flavobacteriales</taxon>
        <taxon>Flavobacteriaceae</taxon>
        <taxon>Pseudofulvibacter</taxon>
    </lineage>
</organism>
<dbReference type="NCBIfam" id="TIGR04183">
    <property type="entry name" value="Por_Secre_tail"/>
    <property type="match status" value="1"/>
</dbReference>
<evidence type="ECO:0000313" key="3">
    <source>
        <dbReference type="EMBL" id="MFD0962408.1"/>
    </source>
</evidence>
<dbReference type="RefSeq" id="WP_377712044.1">
    <property type="nucleotide sequence ID" value="NZ_JBHTJM010000001.1"/>
</dbReference>
<keyword evidence="1" id="KW-0732">Signal</keyword>
<dbReference type="EMBL" id="JBHTJM010000001">
    <property type="protein sequence ID" value="MFD0962408.1"/>
    <property type="molecule type" value="Genomic_DNA"/>
</dbReference>
<reference evidence="4" key="1">
    <citation type="journal article" date="2019" name="Int. J. Syst. Evol. Microbiol.">
        <title>The Global Catalogue of Microorganisms (GCM) 10K type strain sequencing project: providing services to taxonomists for standard genome sequencing and annotation.</title>
        <authorList>
            <consortium name="The Broad Institute Genomics Platform"/>
            <consortium name="The Broad Institute Genome Sequencing Center for Infectious Disease"/>
            <person name="Wu L."/>
            <person name="Ma J."/>
        </authorList>
    </citation>
    <scope>NUCLEOTIDE SEQUENCE [LARGE SCALE GENOMIC DNA]</scope>
    <source>
        <strain evidence="4">CCUG 62114</strain>
    </source>
</reference>
<protein>
    <submittedName>
        <fullName evidence="3">T9SS type A sorting domain-containing protein</fullName>
    </submittedName>
</protein>
<dbReference type="InterPro" id="IPR026444">
    <property type="entry name" value="Secre_tail"/>
</dbReference>
<accession>A0ABW3HY29</accession>
<proteinExistence type="predicted"/>
<evidence type="ECO:0000313" key="4">
    <source>
        <dbReference type="Proteomes" id="UP001596997"/>
    </source>
</evidence>
<evidence type="ECO:0000259" key="2">
    <source>
        <dbReference type="Pfam" id="PF18962"/>
    </source>
</evidence>
<comment type="caution">
    <text evidence="3">The sequence shown here is derived from an EMBL/GenBank/DDBJ whole genome shotgun (WGS) entry which is preliminary data.</text>
</comment>
<feature type="domain" description="Secretion system C-terminal sorting" evidence="2">
    <location>
        <begin position="36"/>
        <end position="108"/>
    </location>
</feature>
<sequence length="112" mass="12868">MNLTIVATSILLAFISFAQERKIDSLLLKNIQSPIIYPTPADRALFIEWNNIDNYIVKLYNSYGKRVITAIPYSTLHKIELQTTHLQDGIYIAKIFSSNKVVASKRIIIKHY</sequence>
<dbReference type="Pfam" id="PF18962">
    <property type="entry name" value="Por_Secre_tail"/>
    <property type="match status" value="1"/>
</dbReference>
<name>A0ABW3HY29_9FLAO</name>
<keyword evidence="4" id="KW-1185">Reference proteome</keyword>
<dbReference type="Proteomes" id="UP001596997">
    <property type="component" value="Unassembled WGS sequence"/>
</dbReference>